<dbReference type="Gene3D" id="3.60.15.10">
    <property type="entry name" value="Ribonuclease Z/Hydroxyacylglutathione hydrolase-like"/>
    <property type="match status" value="1"/>
</dbReference>
<dbReference type="SMART" id="SM00849">
    <property type="entry name" value="Lactamase_B"/>
    <property type="match status" value="1"/>
</dbReference>
<dbReference type="InterPro" id="IPR001279">
    <property type="entry name" value="Metallo-B-lactamas"/>
</dbReference>
<dbReference type="InterPro" id="IPR036388">
    <property type="entry name" value="WH-like_DNA-bd_sf"/>
</dbReference>
<evidence type="ECO:0000313" key="3">
    <source>
        <dbReference type="EMBL" id="TDD77842.1"/>
    </source>
</evidence>
<dbReference type="Gene3D" id="1.10.10.10">
    <property type="entry name" value="Winged helix-like DNA-binding domain superfamily/Winged helix DNA-binding domain"/>
    <property type="match status" value="1"/>
</dbReference>
<protein>
    <submittedName>
        <fullName evidence="3">MBL fold metallo-hydrolase</fullName>
    </submittedName>
</protein>
<gene>
    <name evidence="3" type="ORF">E1298_29430</name>
</gene>
<dbReference type="EMBL" id="SMKU01000195">
    <property type="protein sequence ID" value="TDD77842.1"/>
    <property type="molecule type" value="Genomic_DNA"/>
</dbReference>
<accession>A0A4R5B3Y6</accession>
<evidence type="ECO:0000313" key="4">
    <source>
        <dbReference type="Proteomes" id="UP000294513"/>
    </source>
</evidence>
<dbReference type="PANTHER" id="PTHR23131:SF4">
    <property type="entry name" value="METALLO-BETA-LACTAMASE SUPERFAMILY POTEIN"/>
    <property type="match status" value="1"/>
</dbReference>
<proteinExistence type="predicted"/>
<evidence type="ECO:0000256" key="1">
    <source>
        <dbReference type="SAM" id="MobiDB-lite"/>
    </source>
</evidence>
<dbReference type="CDD" id="cd07725">
    <property type="entry name" value="TTHA1429-like_MBL-fold"/>
    <property type="match status" value="1"/>
</dbReference>
<feature type="region of interest" description="Disordered" evidence="1">
    <location>
        <begin position="131"/>
        <end position="155"/>
    </location>
</feature>
<dbReference type="AlphaFoldDB" id="A0A4R5B3Y6"/>
<dbReference type="OrthoDB" id="2971563at2"/>
<dbReference type="SUPFAM" id="SSF56281">
    <property type="entry name" value="Metallo-hydrolase/oxidoreductase"/>
    <property type="match status" value="1"/>
</dbReference>
<name>A0A4R5B3Y6_9ACTN</name>
<dbReference type="Pfam" id="PF00753">
    <property type="entry name" value="Lactamase_B"/>
    <property type="match status" value="1"/>
</dbReference>
<dbReference type="PANTHER" id="PTHR23131">
    <property type="entry name" value="ENDORIBONUCLEASE LACTB2"/>
    <property type="match status" value="1"/>
</dbReference>
<comment type="caution">
    <text evidence="3">The sequence shown here is derived from an EMBL/GenBank/DDBJ whole genome shotgun (WGS) entry which is preliminary data.</text>
</comment>
<dbReference type="Proteomes" id="UP000294513">
    <property type="component" value="Unassembled WGS sequence"/>
</dbReference>
<keyword evidence="4" id="KW-1185">Reference proteome</keyword>
<feature type="domain" description="Metallo-beta-lactamase" evidence="2">
    <location>
        <begin position="26"/>
        <end position="239"/>
    </location>
</feature>
<dbReference type="GO" id="GO:0016787">
    <property type="term" value="F:hydrolase activity"/>
    <property type="evidence" value="ECO:0007669"/>
    <property type="project" value="UniProtKB-KW"/>
</dbReference>
<dbReference type="InterPro" id="IPR050662">
    <property type="entry name" value="Sec-metab_biosynth-thioest"/>
</dbReference>
<feature type="region of interest" description="Disordered" evidence="1">
    <location>
        <begin position="311"/>
        <end position="330"/>
    </location>
</feature>
<keyword evidence="3" id="KW-0378">Hydrolase</keyword>
<evidence type="ECO:0000259" key="2">
    <source>
        <dbReference type="SMART" id="SM00849"/>
    </source>
</evidence>
<reference evidence="3 4" key="1">
    <citation type="submission" date="2019-03" db="EMBL/GenBank/DDBJ databases">
        <title>Draft genome sequences of novel Actinobacteria.</title>
        <authorList>
            <person name="Sahin N."/>
            <person name="Ay H."/>
            <person name="Saygin H."/>
        </authorList>
    </citation>
    <scope>NUCLEOTIDE SEQUENCE [LARGE SCALE GENOMIC DNA]</scope>
    <source>
        <strain evidence="3 4">H3C3</strain>
    </source>
</reference>
<dbReference type="InterPro" id="IPR036866">
    <property type="entry name" value="RibonucZ/Hydroxyglut_hydro"/>
</dbReference>
<sequence length="330" mass="36057">MPVEPEDLGGGVWSVPVPIPGNPLAYTLVYAVESPRGPVLIDAGWQHEDSWTALRDGLGAFGIDIADVHGVVVTHYHPDHAGLAGRVRETSGAWVAMHHADAEIVRLFRAMVARGEHRAFELSSLRRAGATAADLGDRGERPQVDPPAVPDRELSDGDLVDLPGRVLRVIWTPGHSPGHICLHLEDGDRVFTGDHVLPRITPHIGLYPYDLAGADPLGDFLGSLDKISGMTVDEVLPAHQHRFRGLPGRAREIIDHHERRLAEVTALLTAVPITLWDLTAALTWRHPWPDMPITARRMAAGEAAAHLRTLENRGTARRAGTTDPLRYTLR</sequence>
<organism evidence="3 4">
    <name type="scientific">Actinomadura rubrisoli</name>
    <dbReference type="NCBI Taxonomy" id="2530368"/>
    <lineage>
        <taxon>Bacteria</taxon>
        <taxon>Bacillati</taxon>
        <taxon>Actinomycetota</taxon>
        <taxon>Actinomycetes</taxon>
        <taxon>Streptosporangiales</taxon>
        <taxon>Thermomonosporaceae</taxon>
        <taxon>Actinomadura</taxon>
    </lineage>
</organism>